<dbReference type="GO" id="GO:0016702">
    <property type="term" value="F:oxidoreductase activity, acting on single donors with incorporation of molecular oxygen, incorporation of two atoms of oxygen"/>
    <property type="evidence" value="ECO:0007669"/>
    <property type="project" value="InterPro"/>
</dbReference>
<dbReference type="GO" id="GO:0008199">
    <property type="term" value="F:ferric iron binding"/>
    <property type="evidence" value="ECO:0007669"/>
    <property type="project" value="InterPro"/>
</dbReference>
<evidence type="ECO:0000256" key="1">
    <source>
        <dbReference type="SAM" id="SignalP"/>
    </source>
</evidence>
<feature type="signal peptide" evidence="1">
    <location>
        <begin position="1"/>
        <end position="17"/>
    </location>
</feature>
<dbReference type="EMBL" id="RYZI01000001">
    <property type="protein sequence ID" value="RWA15093.1"/>
    <property type="molecule type" value="Genomic_DNA"/>
</dbReference>
<gene>
    <name evidence="3" type="ORF">EKO27_g119</name>
</gene>
<comment type="caution">
    <text evidence="3">The sequence shown here is derived from an EMBL/GenBank/DDBJ whole genome shotgun (WGS) entry which is preliminary data.</text>
</comment>
<reference evidence="3 4" key="1">
    <citation type="submission" date="2018-12" db="EMBL/GenBank/DDBJ databases">
        <title>Draft genome sequence of Xylaria grammica IHI A82.</title>
        <authorList>
            <person name="Buettner E."/>
            <person name="Kellner H."/>
        </authorList>
    </citation>
    <scope>NUCLEOTIDE SEQUENCE [LARGE SCALE GENOMIC DNA]</scope>
    <source>
        <strain evidence="3 4">IHI A82</strain>
    </source>
</reference>
<keyword evidence="1" id="KW-0732">Signal</keyword>
<dbReference type="Pfam" id="PF00775">
    <property type="entry name" value="Dioxygenase_C"/>
    <property type="match status" value="1"/>
</dbReference>
<dbReference type="PANTHER" id="PTHR34315">
    <property type="match status" value="1"/>
</dbReference>
<feature type="domain" description="Intradiol ring-cleavage dioxygenases" evidence="2">
    <location>
        <begin position="146"/>
        <end position="233"/>
    </location>
</feature>
<evidence type="ECO:0000259" key="2">
    <source>
        <dbReference type="Pfam" id="PF00775"/>
    </source>
</evidence>
<protein>
    <recommendedName>
        <fullName evidence="2">Intradiol ring-cleavage dioxygenases domain-containing protein</fullName>
    </recommendedName>
</protein>
<evidence type="ECO:0000313" key="3">
    <source>
        <dbReference type="EMBL" id="RWA15093.1"/>
    </source>
</evidence>
<dbReference type="STRING" id="363999.A0A439DL33"/>
<keyword evidence="4" id="KW-1185">Reference proteome</keyword>
<feature type="chain" id="PRO_5019459674" description="Intradiol ring-cleavage dioxygenases domain-containing protein" evidence="1">
    <location>
        <begin position="18"/>
        <end position="363"/>
    </location>
</feature>
<sequence>MFFTKTLVLSLAALAAAHPGHEQEEKRQAIAARSTMAANKRALDNCAASLNKRGLHSAAAERRQAEVERQRISRGLPINNGRVKRSSVEKRNTTDVLAKDHQGTLDGQRAINDELYVFQDEKCTVLNPQGEVGPFYVPGEYIRSDLRENELGVEIFIDAQFIDVNTCEPIVGGWFDVWNCNSTGVYTGIQSDMNGNGDDASNLNNTALRGIQQTDENGVVQFLSMFPGHYSGRVNHMHVVFHTEATVLPNGTLTGGNVPHIGQFFWDQDLIDTVEATAPYNINNQSVTLNSEDHVFGEQETEGSDSDPVFNYVYLGDDITDGLFTWIVVGINTSASYTPTYSFELTEGGGVAVDGQDGGGFPA</sequence>
<accession>A0A439DL33</accession>
<dbReference type="InterPro" id="IPR015889">
    <property type="entry name" value="Intradiol_dOase_core"/>
</dbReference>
<dbReference type="Proteomes" id="UP000286045">
    <property type="component" value="Unassembled WGS sequence"/>
</dbReference>
<dbReference type="CDD" id="cd03457">
    <property type="entry name" value="intradiol_dioxygenase_like"/>
    <property type="match status" value="1"/>
</dbReference>
<dbReference type="Gene3D" id="2.60.130.10">
    <property type="entry name" value="Aromatic compound dioxygenase"/>
    <property type="match status" value="1"/>
</dbReference>
<dbReference type="AlphaFoldDB" id="A0A439DL33"/>
<dbReference type="InterPro" id="IPR000627">
    <property type="entry name" value="Intradiol_dOase_C"/>
</dbReference>
<name>A0A439DL33_9PEZI</name>
<evidence type="ECO:0000313" key="4">
    <source>
        <dbReference type="Proteomes" id="UP000286045"/>
    </source>
</evidence>
<dbReference type="SUPFAM" id="SSF49482">
    <property type="entry name" value="Aromatic compound dioxygenase"/>
    <property type="match status" value="1"/>
</dbReference>
<proteinExistence type="predicted"/>
<dbReference type="PANTHER" id="PTHR34315:SF9">
    <property type="entry name" value="INTRADIOL RING-CLEAVAGE DIOXYGENASES DOMAIN-CONTAINING PROTEIN-RELATED"/>
    <property type="match status" value="1"/>
</dbReference>
<organism evidence="3 4">
    <name type="scientific">Xylaria grammica</name>
    <dbReference type="NCBI Taxonomy" id="363999"/>
    <lineage>
        <taxon>Eukaryota</taxon>
        <taxon>Fungi</taxon>
        <taxon>Dikarya</taxon>
        <taxon>Ascomycota</taxon>
        <taxon>Pezizomycotina</taxon>
        <taxon>Sordariomycetes</taxon>
        <taxon>Xylariomycetidae</taxon>
        <taxon>Xylariales</taxon>
        <taxon>Xylariaceae</taxon>
        <taxon>Xylaria</taxon>
    </lineage>
</organism>